<evidence type="ECO:0000256" key="5">
    <source>
        <dbReference type="ARBA" id="ARBA00022949"/>
    </source>
</evidence>
<dbReference type="EMBL" id="QBIY01013088">
    <property type="protein sequence ID" value="RXN12127.1"/>
    <property type="molecule type" value="Genomic_DNA"/>
</dbReference>
<dbReference type="Gene3D" id="1.25.10.10">
    <property type="entry name" value="Leucine-rich Repeat Variant"/>
    <property type="match status" value="1"/>
</dbReference>
<keyword evidence="9" id="KW-1185">Reference proteome</keyword>
<keyword evidence="4" id="KW-0130">Cell adhesion</keyword>
<feature type="region of interest" description="Disordered" evidence="7">
    <location>
        <begin position="829"/>
        <end position="867"/>
    </location>
</feature>
<evidence type="ECO:0000313" key="9">
    <source>
        <dbReference type="Proteomes" id="UP000290572"/>
    </source>
</evidence>
<evidence type="ECO:0000256" key="7">
    <source>
        <dbReference type="SAM" id="MobiDB-lite"/>
    </source>
</evidence>
<proteinExistence type="inferred from homology"/>
<dbReference type="GO" id="GO:0005912">
    <property type="term" value="C:adherens junction"/>
    <property type="evidence" value="ECO:0007669"/>
    <property type="project" value="TreeGrafter"/>
</dbReference>
<dbReference type="GO" id="GO:0005634">
    <property type="term" value="C:nucleus"/>
    <property type="evidence" value="ECO:0007669"/>
    <property type="project" value="TreeGrafter"/>
</dbReference>
<accession>A0A498M476</accession>
<gene>
    <name evidence="8" type="ORF">ROHU_010297</name>
</gene>
<evidence type="ECO:0000256" key="3">
    <source>
        <dbReference type="ARBA" id="ARBA00022737"/>
    </source>
</evidence>
<evidence type="ECO:0000256" key="2">
    <source>
        <dbReference type="ARBA" id="ARBA00005462"/>
    </source>
</evidence>
<feature type="compositionally biased region" description="Basic and acidic residues" evidence="7">
    <location>
        <begin position="835"/>
        <end position="859"/>
    </location>
</feature>
<organism evidence="8 9">
    <name type="scientific">Labeo rohita</name>
    <name type="common">Indian major carp</name>
    <name type="synonym">Cyprinus rohita</name>
    <dbReference type="NCBI Taxonomy" id="84645"/>
    <lineage>
        <taxon>Eukaryota</taxon>
        <taxon>Metazoa</taxon>
        <taxon>Chordata</taxon>
        <taxon>Craniata</taxon>
        <taxon>Vertebrata</taxon>
        <taxon>Euteleostomi</taxon>
        <taxon>Actinopterygii</taxon>
        <taxon>Neopterygii</taxon>
        <taxon>Teleostei</taxon>
        <taxon>Ostariophysi</taxon>
        <taxon>Cypriniformes</taxon>
        <taxon>Cyprinidae</taxon>
        <taxon>Labeoninae</taxon>
        <taxon>Labeonini</taxon>
        <taxon>Labeo</taxon>
    </lineage>
</organism>
<dbReference type="SUPFAM" id="SSF48371">
    <property type="entry name" value="ARM repeat"/>
    <property type="match status" value="1"/>
</dbReference>
<feature type="compositionally biased region" description="Basic and acidic residues" evidence="7">
    <location>
        <begin position="633"/>
        <end position="649"/>
    </location>
</feature>
<dbReference type="InterPro" id="IPR000225">
    <property type="entry name" value="Armadillo"/>
</dbReference>
<feature type="compositionally biased region" description="Basic residues" evidence="7">
    <location>
        <begin position="521"/>
        <end position="538"/>
    </location>
</feature>
<dbReference type="GO" id="GO:0098609">
    <property type="term" value="P:cell-cell adhesion"/>
    <property type="evidence" value="ECO:0007669"/>
    <property type="project" value="InterPro"/>
</dbReference>
<comment type="subcellular location">
    <subcellularLocation>
        <location evidence="1">Cell junction</location>
    </subcellularLocation>
</comment>
<feature type="compositionally biased region" description="Polar residues" evidence="7">
    <location>
        <begin position="568"/>
        <end position="579"/>
    </location>
</feature>
<dbReference type="STRING" id="84645.A0A498M476"/>
<evidence type="ECO:0000256" key="1">
    <source>
        <dbReference type="ARBA" id="ARBA00004282"/>
    </source>
</evidence>
<protein>
    <submittedName>
        <fullName evidence="8">Armadillo repeat deleted in velo-cardio-facial syndrome-like protein</fullName>
    </submittedName>
</protein>
<feature type="repeat" description="ARM" evidence="6">
    <location>
        <begin position="200"/>
        <end position="237"/>
    </location>
</feature>
<evidence type="ECO:0000256" key="6">
    <source>
        <dbReference type="PROSITE-ProRule" id="PRU00259"/>
    </source>
</evidence>
<dbReference type="PROSITE" id="PS50176">
    <property type="entry name" value="ARM_REPEAT"/>
    <property type="match status" value="1"/>
</dbReference>
<keyword evidence="5" id="KW-0965">Cell junction</keyword>
<dbReference type="Proteomes" id="UP000290572">
    <property type="component" value="Unassembled WGS sequence"/>
</dbReference>
<feature type="compositionally biased region" description="Basic and acidic residues" evidence="7">
    <location>
        <begin position="693"/>
        <end position="707"/>
    </location>
</feature>
<feature type="compositionally biased region" description="Polar residues" evidence="7">
    <location>
        <begin position="764"/>
        <end position="779"/>
    </location>
</feature>
<dbReference type="AlphaFoldDB" id="A0A498M476"/>
<keyword evidence="3" id="KW-0677">Repeat</keyword>
<feature type="compositionally biased region" description="Low complexity" evidence="7">
    <location>
        <begin position="393"/>
        <end position="404"/>
    </location>
</feature>
<dbReference type="Pfam" id="PF00514">
    <property type="entry name" value="Arm"/>
    <property type="match status" value="2"/>
</dbReference>
<comment type="similarity">
    <text evidence="2">Belongs to the beta-catenin family.</text>
</comment>
<dbReference type="PANTHER" id="PTHR10372">
    <property type="entry name" value="PLAKOPHILLIN-RELATED"/>
    <property type="match status" value="1"/>
</dbReference>
<dbReference type="InterPro" id="IPR011989">
    <property type="entry name" value="ARM-like"/>
</dbReference>
<dbReference type="InterPro" id="IPR016024">
    <property type="entry name" value="ARM-type_fold"/>
</dbReference>
<dbReference type="SMART" id="SM00185">
    <property type="entry name" value="ARM"/>
    <property type="match status" value="3"/>
</dbReference>
<dbReference type="GO" id="GO:0005886">
    <property type="term" value="C:plasma membrane"/>
    <property type="evidence" value="ECO:0007669"/>
    <property type="project" value="TreeGrafter"/>
</dbReference>
<feature type="region of interest" description="Disordered" evidence="7">
    <location>
        <begin position="479"/>
        <end position="661"/>
    </location>
</feature>
<feature type="region of interest" description="Disordered" evidence="7">
    <location>
        <begin position="388"/>
        <end position="426"/>
    </location>
</feature>
<feature type="region of interest" description="Disordered" evidence="7">
    <location>
        <begin position="750"/>
        <end position="788"/>
    </location>
</feature>
<feature type="compositionally biased region" description="Low complexity" evidence="7">
    <location>
        <begin position="503"/>
        <end position="519"/>
    </location>
</feature>
<feature type="compositionally biased region" description="Polar residues" evidence="7">
    <location>
        <begin position="613"/>
        <end position="628"/>
    </location>
</feature>
<reference evidence="8 9" key="1">
    <citation type="submission" date="2018-03" db="EMBL/GenBank/DDBJ databases">
        <title>Draft genome sequence of Rohu Carp (Labeo rohita).</title>
        <authorList>
            <person name="Das P."/>
            <person name="Kushwaha B."/>
            <person name="Joshi C.G."/>
            <person name="Kumar D."/>
            <person name="Nagpure N.S."/>
            <person name="Sahoo L."/>
            <person name="Das S.P."/>
            <person name="Bit A."/>
            <person name="Patnaik S."/>
            <person name="Meher P.K."/>
            <person name="Jayasankar P."/>
            <person name="Koringa P.G."/>
            <person name="Patel N.V."/>
            <person name="Hinsu A.T."/>
            <person name="Kumar R."/>
            <person name="Pandey M."/>
            <person name="Agarwal S."/>
            <person name="Srivastava S."/>
            <person name="Singh M."/>
            <person name="Iquebal M.A."/>
            <person name="Jaiswal S."/>
            <person name="Angadi U.B."/>
            <person name="Kumar N."/>
            <person name="Raza M."/>
            <person name="Shah T.M."/>
            <person name="Rai A."/>
            <person name="Jena J.K."/>
        </authorList>
    </citation>
    <scope>NUCLEOTIDE SEQUENCE [LARGE SCALE GENOMIC DNA]</scope>
    <source>
        <strain evidence="8">DASCIFA01</strain>
        <tissue evidence="8">Testis</tissue>
    </source>
</reference>
<evidence type="ECO:0000313" key="8">
    <source>
        <dbReference type="EMBL" id="RXN12127.1"/>
    </source>
</evidence>
<dbReference type="GO" id="GO:0005737">
    <property type="term" value="C:cytoplasm"/>
    <property type="evidence" value="ECO:0007669"/>
    <property type="project" value="TreeGrafter"/>
</dbReference>
<name>A0A498M476_LABRO</name>
<comment type="caution">
    <text evidence="8">The sequence shown here is derived from an EMBL/GenBank/DDBJ whole genome shotgun (WGS) entry which is preliminary data.</text>
</comment>
<feature type="compositionally biased region" description="Basic residues" evidence="7">
    <location>
        <begin position="599"/>
        <end position="609"/>
    </location>
</feature>
<dbReference type="GO" id="GO:0048513">
    <property type="term" value="P:animal organ development"/>
    <property type="evidence" value="ECO:0007669"/>
    <property type="project" value="UniProtKB-ARBA"/>
</dbReference>
<feature type="region of interest" description="Disordered" evidence="7">
    <location>
        <begin position="681"/>
        <end position="707"/>
    </location>
</feature>
<dbReference type="PANTHER" id="PTHR10372:SF5">
    <property type="entry name" value="SPLICING REGULATOR ARVCF"/>
    <property type="match status" value="1"/>
</dbReference>
<dbReference type="InterPro" id="IPR028435">
    <property type="entry name" value="Plakophilin/d_Catenin"/>
</dbReference>
<evidence type="ECO:0000256" key="4">
    <source>
        <dbReference type="ARBA" id="ARBA00022889"/>
    </source>
</evidence>
<sequence length="867" mass="97146">MIVINHGLQTLTDEIIIPHSGLRGDPNDPARPGDPEWNTVFKNTSGCLRNVSSDGAEARQRLRECDGLVDALLHALYSAVAKRDINNKSVENCVCILRNLSYHVHKEVPGAEKFHIQAANHSVKSGGHHKKKDEPDCFGGRTTKGLELLYQPEVVRLYLSLLKLSQNHNTLEAAAGALQNLSAGHWAWSNYIRATVRKEKGLPVLVELLHSDADKVVRAIAIALRNLAIDHKNKDLIGSYAMRDLVSNLPCGQQRPAKNLEGDTVVAVLNTILEIVSENLENARFLIQGQGIQKLLQLFIGLIRMLSVLLICECVSQSVRETKAASHILQTVWAYKDLRNTLCKAGWNKTHFKPAVSGLPKKQKNAKQGNDDITLPLMEKNQAMLFGASEGPSTSMSSSDVQSSAADEPEQESAAPRTHRRNKSISAAHPAIYLNTRSHKLLRRAVRIWKMPIPIMNFTGSLKPKPKNFQERLKRVEMLRNRPEDSNSPKPMTRSVRDQQLCSSGTDSSPSPSSTSLQSHRNLRTRTVHVHRSRRYRKQLQLYRMLSNNKRRRQSHEKPNRLEGHSSPAASSCVKGSSENQDDQRDSPSSQSPPVIRAPPRKTSRRLWRRQLDSSSSDNSPMTTNPVNNIRLDTPEYHRQKPGKPDKKSQNRRISFSDVSSELAEADCLDNNSNLSKKAFAPAQKSINNQDSSDLKPDDQTNEKSTEKSLKITGTNMEQHQHELNSEASLVSQLKIFKEELKQCEDATDIKQQTVSQEPFKIKNPSSISSRNTQSNTDALQKPDTPRPKSCVKWKNVLMQKALCSFTFPYENQDLTHKSWCRFTLEDGLTPAGRSDTDRPDVTPECPEKPDEDHIKNEAAGDAFIPN</sequence>